<protein>
    <submittedName>
        <fullName evidence="1">Uncharacterized protein</fullName>
    </submittedName>
</protein>
<reference evidence="1" key="1">
    <citation type="submission" date="2021-01" db="UniProtKB">
        <authorList>
            <consortium name="EnsemblPlants"/>
        </authorList>
    </citation>
    <scope>IDENTIFICATION</scope>
</reference>
<evidence type="ECO:0000313" key="1">
    <source>
        <dbReference type="EnsemblPlants" id="Kaladp0035s0078.1.v1.1"/>
    </source>
</evidence>
<organism evidence="1 2">
    <name type="scientific">Kalanchoe fedtschenkoi</name>
    <name type="common">Lavender scallops</name>
    <name type="synonym">South American air plant</name>
    <dbReference type="NCBI Taxonomy" id="63787"/>
    <lineage>
        <taxon>Eukaryota</taxon>
        <taxon>Viridiplantae</taxon>
        <taxon>Streptophyta</taxon>
        <taxon>Embryophyta</taxon>
        <taxon>Tracheophyta</taxon>
        <taxon>Spermatophyta</taxon>
        <taxon>Magnoliopsida</taxon>
        <taxon>eudicotyledons</taxon>
        <taxon>Gunneridae</taxon>
        <taxon>Pentapetalae</taxon>
        <taxon>Saxifragales</taxon>
        <taxon>Crassulaceae</taxon>
        <taxon>Kalanchoe</taxon>
    </lineage>
</organism>
<keyword evidence="2" id="KW-1185">Reference proteome</keyword>
<dbReference type="EnsemblPlants" id="Kaladp0035s0078.1.v1.1">
    <property type="protein sequence ID" value="Kaladp0035s0078.1.v1.1"/>
    <property type="gene ID" value="Kaladp0035s0078.v1.1"/>
</dbReference>
<dbReference type="Gramene" id="Kaladp0035s0078.1.v1.1">
    <property type="protein sequence ID" value="Kaladp0035s0078.1.v1.1"/>
    <property type="gene ID" value="Kaladp0035s0078.v1.1"/>
</dbReference>
<proteinExistence type="predicted"/>
<name>A0A7N0TF85_KALFE</name>
<sequence length="58" mass="6693">MVVSGYYDLQRNFKREVLVSAKSTVLMKVLLNYLNSCSSQLPLKLMHQPGWYCGRIGR</sequence>
<dbReference type="Proteomes" id="UP000594263">
    <property type="component" value="Unplaced"/>
</dbReference>
<accession>A0A7N0TF85</accession>
<dbReference type="AlphaFoldDB" id="A0A7N0TF85"/>
<evidence type="ECO:0000313" key="2">
    <source>
        <dbReference type="Proteomes" id="UP000594263"/>
    </source>
</evidence>